<evidence type="ECO:0000256" key="2">
    <source>
        <dbReference type="ARBA" id="ARBA00022516"/>
    </source>
</evidence>
<sequence>MSDNKNKTLFISDLHLDTDTPTILQSLLAILHTRAPGADALYILGDLFEAWVGDDDQSDVADQVAAELMTLSQAGTRIYLMHGNRDFLIGQDYAERCGAELLQEPTVIECYGRRVALVHGDSLCTRDTAYMAFRKQMRDPVWQQTFLDRPLLERHMVAQQIRQKSQDANSQKASDIMDVTHQEVINLMESLQVNILVHGHTHRPGIHTIRLHDHPINGSDEAVRIVLGSWDQKAWVLEFSADGYDLKPFAHPEKVAAANA</sequence>
<evidence type="ECO:0000256" key="4">
    <source>
        <dbReference type="ARBA" id="ARBA00022556"/>
    </source>
</evidence>
<protein>
    <recommendedName>
        <fullName evidence="10">UDP-2,3-diacylglucosamine hydrolase</fullName>
        <ecNumber evidence="10">3.6.1.54</ecNumber>
    </recommendedName>
    <alternativeName>
        <fullName evidence="10">UDP-2,3-diacylglucosamine diphosphatase</fullName>
    </alternativeName>
</protein>
<dbReference type="RefSeq" id="WP_070118744.1">
    <property type="nucleotide sequence ID" value="NZ_MASR01000002.1"/>
</dbReference>
<dbReference type="GO" id="GO:0019897">
    <property type="term" value="C:extrinsic component of plasma membrane"/>
    <property type="evidence" value="ECO:0007669"/>
    <property type="project" value="UniProtKB-UniRule"/>
</dbReference>
<organism evidence="12 13">
    <name type="scientific">Pseudohongiella acticola</name>
    <dbReference type="NCBI Taxonomy" id="1524254"/>
    <lineage>
        <taxon>Bacteria</taxon>
        <taxon>Pseudomonadati</taxon>
        <taxon>Pseudomonadota</taxon>
        <taxon>Gammaproteobacteria</taxon>
        <taxon>Pseudomonadales</taxon>
        <taxon>Pseudohongiellaceae</taxon>
        <taxon>Pseudohongiella</taxon>
    </lineage>
</organism>
<feature type="binding site" evidence="10">
    <location>
        <position position="202"/>
    </location>
    <ligand>
        <name>Mn(2+)</name>
        <dbReference type="ChEBI" id="CHEBI:29035"/>
        <label>1</label>
    </ligand>
</feature>
<keyword evidence="4 10" id="KW-0441">Lipid A biosynthesis</keyword>
<keyword evidence="3 10" id="KW-0997">Cell inner membrane</keyword>
<dbReference type="GO" id="GO:0008758">
    <property type="term" value="F:UDP-2,3-diacylglucosamine hydrolase activity"/>
    <property type="evidence" value="ECO:0007669"/>
    <property type="project" value="UniProtKB-UniRule"/>
</dbReference>
<keyword evidence="7 10" id="KW-0443">Lipid metabolism</keyword>
<comment type="function">
    <text evidence="10">Hydrolyzes the pyrophosphate bond of UDP-2,3-diacylglucosamine to yield 2,3-diacylglucosamine 1-phosphate (lipid X) and UMP by catalyzing the attack of water at the alpha-P atom. Involved in the biosynthesis of lipid A, a phosphorylated glycolipid that anchors the lipopolysaccharide to the outer membrane of the cell.</text>
</comment>
<dbReference type="GO" id="GO:0009245">
    <property type="term" value="P:lipid A biosynthetic process"/>
    <property type="evidence" value="ECO:0007669"/>
    <property type="project" value="UniProtKB-UniRule"/>
</dbReference>
<dbReference type="InterPro" id="IPR043461">
    <property type="entry name" value="LpxH-like"/>
</dbReference>
<dbReference type="UniPathway" id="UPA00359">
    <property type="reaction ID" value="UER00480"/>
</dbReference>
<dbReference type="NCBIfam" id="NF003743">
    <property type="entry name" value="PRK05340.1"/>
    <property type="match status" value="1"/>
</dbReference>
<keyword evidence="2 10" id="KW-0444">Lipid biosynthesis</keyword>
<feature type="binding site" evidence="10">
    <location>
        <position position="127"/>
    </location>
    <ligand>
        <name>substrate</name>
    </ligand>
</feature>
<evidence type="ECO:0000256" key="9">
    <source>
        <dbReference type="ARBA" id="ARBA00023211"/>
    </source>
</evidence>
<evidence type="ECO:0000313" key="12">
    <source>
        <dbReference type="EMBL" id="OFE11494.1"/>
    </source>
</evidence>
<dbReference type="HAMAP" id="MF_00575">
    <property type="entry name" value="LpxH"/>
    <property type="match status" value="1"/>
</dbReference>
<comment type="catalytic activity">
    <reaction evidence="10">
        <text>UDP-2-N,3-O-bis[(3R)-3-hydroxytetradecanoyl]-alpha-D-glucosamine + H2O = 2-N,3-O-bis[(3R)-3-hydroxytetradecanoyl]-alpha-D-glucosaminyl 1-phosphate + UMP + 2 H(+)</text>
        <dbReference type="Rhea" id="RHEA:25213"/>
        <dbReference type="ChEBI" id="CHEBI:15377"/>
        <dbReference type="ChEBI" id="CHEBI:15378"/>
        <dbReference type="ChEBI" id="CHEBI:57865"/>
        <dbReference type="ChEBI" id="CHEBI:57957"/>
        <dbReference type="ChEBI" id="CHEBI:78847"/>
        <dbReference type="EC" id="3.6.1.54"/>
    </reaction>
</comment>
<feature type="binding site" evidence="10">
    <location>
        <position position="84"/>
    </location>
    <ligand>
        <name>Mn(2+)</name>
        <dbReference type="ChEBI" id="CHEBI:29035"/>
        <label>2</label>
    </ligand>
</feature>
<comment type="similarity">
    <text evidence="10">Belongs to the LpxH family.</text>
</comment>
<dbReference type="GO" id="GO:0005737">
    <property type="term" value="C:cytoplasm"/>
    <property type="evidence" value="ECO:0007669"/>
    <property type="project" value="InterPro"/>
</dbReference>
<feature type="binding site" evidence="10">
    <location>
        <position position="46"/>
    </location>
    <ligand>
        <name>Mn(2+)</name>
        <dbReference type="ChEBI" id="CHEBI:29035"/>
        <label>1</label>
    </ligand>
</feature>
<keyword evidence="13" id="KW-1185">Reference proteome</keyword>
<dbReference type="InterPro" id="IPR029052">
    <property type="entry name" value="Metallo-depent_PP-like"/>
</dbReference>
<keyword evidence="5 10" id="KW-0479">Metal-binding</keyword>
<keyword evidence="8 10" id="KW-0472">Membrane</keyword>
<accession>A0A1E8CGC6</accession>
<dbReference type="Gene3D" id="3.60.21.10">
    <property type="match status" value="1"/>
</dbReference>
<evidence type="ECO:0000256" key="8">
    <source>
        <dbReference type="ARBA" id="ARBA00023136"/>
    </source>
</evidence>
<feature type="binding site" evidence="10">
    <location>
        <position position="165"/>
    </location>
    <ligand>
        <name>substrate</name>
    </ligand>
</feature>
<feature type="binding site" evidence="10">
    <location>
        <position position="46"/>
    </location>
    <ligand>
        <name>Mn(2+)</name>
        <dbReference type="ChEBI" id="CHEBI:29035"/>
        <label>2</label>
    </ligand>
</feature>
<proteinExistence type="inferred from homology"/>
<keyword evidence="9 10" id="KW-0464">Manganese</keyword>
<dbReference type="Proteomes" id="UP000175669">
    <property type="component" value="Unassembled WGS sequence"/>
</dbReference>
<feature type="binding site" evidence="10">
    <location>
        <position position="200"/>
    </location>
    <ligand>
        <name>substrate</name>
    </ligand>
</feature>
<name>A0A1E8CGC6_9GAMM</name>
<evidence type="ECO:0000256" key="7">
    <source>
        <dbReference type="ARBA" id="ARBA00023098"/>
    </source>
</evidence>
<comment type="pathway">
    <text evidence="10">Glycolipid biosynthesis; lipid IV(A) biosynthesis; lipid IV(A) from (3R)-3-hydroxytetradecanoyl-[acyl-carrier-protein] and UDP-N-acetyl-alpha-D-glucosamine: step 4/6.</text>
</comment>
<feature type="binding site" evidence="10">
    <location>
        <begin position="84"/>
        <end position="85"/>
    </location>
    <ligand>
        <name>substrate</name>
    </ligand>
</feature>
<dbReference type="Pfam" id="PF00149">
    <property type="entry name" value="Metallophos"/>
    <property type="match status" value="1"/>
</dbReference>
<feature type="domain" description="Calcineurin-like phosphoesterase" evidence="11">
    <location>
        <begin position="8"/>
        <end position="204"/>
    </location>
</feature>
<dbReference type="NCBIfam" id="TIGR01854">
    <property type="entry name" value="lipid_A_lpxH"/>
    <property type="match status" value="1"/>
</dbReference>
<dbReference type="GO" id="GO:0030145">
    <property type="term" value="F:manganese ion binding"/>
    <property type="evidence" value="ECO:0007669"/>
    <property type="project" value="UniProtKB-UniRule"/>
</dbReference>
<comment type="caution">
    <text evidence="12">The sequence shown here is derived from an EMBL/GenBank/DDBJ whole genome shotgun (WGS) entry which is preliminary data.</text>
</comment>
<evidence type="ECO:0000256" key="1">
    <source>
        <dbReference type="ARBA" id="ARBA00022475"/>
    </source>
</evidence>
<feature type="binding site" evidence="10">
    <location>
        <position position="172"/>
    </location>
    <ligand>
        <name>substrate</name>
    </ligand>
</feature>
<dbReference type="EC" id="3.6.1.54" evidence="10"/>
<gene>
    <name evidence="10" type="primary">lpxH</name>
    <name evidence="12" type="ORF">PHACT_13185</name>
</gene>
<comment type="cofactor">
    <cofactor evidence="10">
        <name>Mn(2+)</name>
        <dbReference type="ChEBI" id="CHEBI:29035"/>
    </cofactor>
    <text evidence="10">Binds 2 Mn(2+) ions per subunit in a binuclear metal center.</text>
</comment>
<evidence type="ECO:0000313" key="13">
    <source>
        <dbReference type="Proteomes" id="UP000175669"/>
    </source>
</evidence>
<dbReference type="CDD" id="cd07398">
    <property type="entry name" value="MPP_YbbF-LpxH"/>
    <property type="match status" value="1"/>
</dbReference>
<feature type="binding site" evidence="10">
    <location>
        <position position="169"/>
    </location>
    <ligand>
        <name>substrate</name>
    </ligand>
</feature>
<dbReference type="STRING" id="1524254.PHACT_13185"/>
<evidence type="ECO:0000256" key="6">
    <source>
        <dbReference type="ARBA" id="ARBA00022801"/>
    </source>
</evidence>
<feature type="binding site" evidence="10">
    <location>
        <position position="119"/>
    </location>
    <ligand>
        <name>Mn(2+)</name>
        <dbReference type="ChEBI" id="CHEBI:29035"/>
        <label>2</label>
    </ligand>
</feature>
<dbReference type="EMBL" id="MASR01000002">
    <property type="protein sequence ID" value="OFE11494.1"/>
    <property type="molecule type" value="Genomic_DNA"/>
</dbReference>
<dbReference type="SUPFAM" id="SSF56300">
    <property type="entry name" value="Metallo-dependent phosphatases"/>
    <property type="match status" value="1"/>
</dbReference>
<dbReference type="InterPro" id="IPR010138">
    <property type="entry name" value="UDP-diacylglucosamine_Hdrlase"/>
</dbReference>
<evidence type="ECO:0000256" key="5">
    <source>
        <dbReference type="ARBA" id="ARBA00022723"/>
    </source>
</evidence>
<dbReference type="PANTHER" id="PTHR34990">
    <property type="entry name" value="UDP-2,3-DIACYLGLUCOSAMINE HYDROLASE-RELATED"/>
    <property type="match status" value="1"/>
</dbReference>
<keyword evidence="6 10" id="KW-0378">Hydrolase</keyword>
<dbReference type="OrthoDB" id="9783283at2"/>
<feature type="binding site" evidence="10">
    <location>
        <position position="200"/>
    </location>
    <ligand>
        <name>Mn(2+)</name>
        <dbReference type="ChEBI" id="CHEBI:29035"/>
        <label>2</label>
    </ligand>
</feature>
<keyword evidence="1 10" id="KW-1003">Cell membrane</keyword>
<dbReference type="PANTHER" id="PTHR34990:SF1">
    <property type="entry name" value="UDP-2,3-DIACYLGLUCOSAMINE HYDROLASE"/>
    <property type="match status" value="1"/>
</dbReference>
<feature type="binding site" evidence="10">
    <location>
        <position position="15"/>
    </location>
    <ligand>
        <name>Mn(2+)</name>
        <dbReference type="ChEBI" id="CHEBI:29035"/>
        <label>1</label>
    </ligand>
</feature>
<dbReference type="AlphaFoldDB" id="A0A1E8CGC6"/>
<evidence type="ECO:0000259" key="11">
    <source>
        <dbReference type="Pfam" id="PF00149"/>
    </source>
</evidence>
<evidence type="ECO:0000256" key="3">
    <source>
        <dbReference type="ARBA" id="ARBA00022519"/>
    </source>
</evidence>
<feature type="binding site" evidence="10">
    <location>
        <position position="13"/>
    </location>
    <ligand>
        <name>Mn(2+)</name>
        <dbReference type="ChEBI" id="CHEBI:29035"/>
        <label>1</label>
    </ligand>
</feature>
<dbReference type="InterPro" id="IPR004843">
    <property type="entry name" value="Calcineurin-like_PHP"/>
</dbReference>
<comment type="subcellular location">
    <subcellularLocation>
        <location evidence="10">Cell inner membrane</location>
        <topology evidence="10">Peripheral membrane protein</topology>
        <orientation evidence="10">Cytoplasmic side</orientation>
    </subcellularLocation>
</comment>
<reference evidence="13" key="1">
    <citation type="submission" date="2016-07" db="EMBL/GenBank/DDBJ databases">
        <authorList>
            <person name="Florea S."/>
            <person name="Webb J.S."/>
            <person name="Jaromczyk J."/>
            <person name="Schardl C.L."/>
        </authorList>
    </citation>
    <scope>NUCLEOTIDE SEQUENCE [LARGE SCALE GENOMIC DNA]</scope>
    <source>
        <strain evidence="13">KCTC 42131</strain>
    </source>
</reference>
<evidence type="ECO:0000256" key="10">
    <source>
        <dbReference type="HAMAP-Rule" id="MF_00575"/>
    </source>
</evidence>